<dbReference type="PANTHER" id="PTHR22731">
    <property type="entry name" value="RIBONUCLEASES P/MRP PROTEIN SUBUNIT POP1"/>
    <property type="match status" value="1"/>
</dbReference>
<dbReference type="InterPro" id="IPR012590">
    <property type="entry name" value="POPLD_dom"/>
</dbReference>
<keyword evidence="8" id="KW-1185">Reference proteome</keyword>
<accession>A0A9W5WTY5</accession>
<comment type="caution">
    <text evidence="7">The sequence shown here is derived from an EMBL/GenBank/DDBJ whole genome shotgun (WGS) entry which is preliminary data.</text>
</comment>
<evidence type="ECO:0000256" key="3">
    <source>
        <dbReference type="ARBA" id="ARBA00023242"/>
    </source>
</evidence>
<gene>
    <name evidence="7" type="ORF">BaOVIS_001260</name>
</gene>
<dbReference type="OrthoDB" id="442863at2759"/>
<feature type="domain" description="POPLD" evidence="6">
    <location>
        <begin position="471"/>
        <end position="561"/>
    </location>
</feature>
<protein>
    <submittedName>
        <fullName evidence="7">RNase P subunit</fullName>
    </submittedName>
</protein>
<sequence>MEPFGGTVPGDASVLEMVHVKKFLESRCLEIEELMSTLKQTEKQDRIFQRLPFVLRRRATSHNPFRVPKRLRLHLAREMSRSMPKCAKRLRKDARHRLNRLEEYRRRCERNQWLETHLYHAKRFKMATLWGYRVAYSTTQKCRRRCMRYCKRRCVIHDLSYVSAITVRGTLPTLRTCFRAIFADSSLMFQDRLLSGEYRSEAYAYVSTDTGCRMICPTRFIWIAPQATQVESGSNVKMAHATDKTIDDTSREIWFFVHPAAISEFMDTLRQTNIEIDCCIKDLSTFEVMGPLSTLLLRGTLKVNASLSGGNSLWNFLDPCNIDIPPSYILPLRVDAPIIYGNTRPGFKLESMRNQHRKTAAFNSNCVSIEDRLSLPTFKAPENFEVVTKVNIPRLRRRNYAQQVAKLLGYLNVGESATTGTNQSRQPQNAKMDDDKAASESDHSSYIAQSDNKPDGSVPIWLIRRGDSLGGFDLVMPRGTIARKLWILLNRYGGMGIGLKEREMIYAQHGQCSFPQDYPDTIAGQHHLEALEAKLTKRFFSTPANKRPNYRYMGVDRPFHFPRFTTITAAHSVGSTAGDTSTTTEGHLAYHHTEISGTQFRSHIPGKWIPHSYIGRTNGDYMRSRHLLLSCVTAGLHCVYPELDTLPILRITRVPCTSNRYLQQLLDRYMSSSSPGDISMDDLSLSCVVEMPGRGSLSTGDRIYLPSLNDLSTNKNFISAITTGFFANTSSRWIVPGSKPSTSHSRNVPHEVHLTEPGHDEYKLRNLKQLFGCHKSRKVAPMYALDGMRKLESYWQGPVRACIGVVTSVGFTRKGLCIIHLGAFLELLRLIFGLCGFTGTMPSLDRIRLFVWLRSNQSRDYMPGVVSIAIDDGIGLSA</sequence>
<dbReference type="InterPro" id="IPR009723">
    <property type="entry name" value="Pop1_N"/>
</dbReference>
<evidence type="ECO:0000256" key="2">
    <source>
        <dbReference type="ARBA" id="ARBA00022694"/>
    </source>
</evidence>
<keyword evidence="2" id="KW-0819">tRNA processing</keyword>
<dbReference type="EMBL" id="BLIY01000001">
    <property type="protein sequence ID" value="GFE52722.1"/>
    <property type="molecule type" value="Genomic_DNA"/>
</dbReference>
<name>A0A9W5WTY5_BABOV</name>
<dbReference type="GO" id="GO:0000172">
    <property type="term" value="C:ribonuclease MRP complex"/>
    <property type="evidence" value="ECO:0007669"/>
    <property type="project" value="InterPro"/>
</dbReference>
<reference evidence="7" key="1">
    <citation type="submission" date="2019-12" db="EMBL/GenBank/DDBJ databases">
        <title>Genome sequence of Babesia ovis.</title>
        <authorList>
            <person name="Yamagishi J."/>
            <person name="Sevinc F."/>
            <person name="Xuan X."/>
        </authorList>
    </citation>
    <scope>NUCLEOTIDE SEQUENCE</scope>
    <source>
        <strain evidence="7">Selcuk</strain>
    </source>
</reference>
<feature type="compositionally biased region" description="Basic and acidic residues" evidence="4">
    <location>
        <begin position="431"/>
        <end position="443"/>
    </location>
</feature>
<feature type="compositionally biased region" description="Polar residues" evidence="4">
    <location>
        <begin position="416"/>
        <end position="429"/>
    </location>
</feature>
<feature type="domain" description="Pop1 N-terminal" evidence="5">
    <location>
        <begin position="103"/>
        <end position="169"/>
    </location>
</feature>
<dbReference type="PANTHER" id="PTHR22731:SF3">
    <property type="entry name" value="RIBONUCLEASES P_MRP PROTEIN SUBUNIT POP1"/>
    <property type="match status" value="1"/>
</dbReference>
<dbReference type="GO" id="GO:0001682">
    <property type="term" value="P:tRNA 5'-leader removal"/>
    <property type="evidence" value="ECO:0007669"/>
    <property type="project" value="InterPro"/>
</dbReference>
<evidence type="ECO:0000259" key="5">
    <source>
        <dbReference type="Pfam" id="PF06978"/>
    </source>
</evidence>
<dbReference type="InterPro" id="IPR039182">
    <property type="entry name" value="Pop1"/>
</dbReference>
<evidence type="ECO:0000313" key="7">
    <source>
        <dbReference type="EMBL" id="GFE52722.1"/>
    </source>
</evidence>
<evidence type="ECO:0000259" key="6">
    <source>
        <dbReference type="Pfam" id="PF08170"/>
    </source>
</evidence>
<evidence type="ECO:0000313" key="8">
    <source>
        <dbReference type="Proteomes" id="UP001057455"/>
    </source>
</evidence>
<dbReference type="GO" id="GO:0005655">
    <property type="term" value="C:nucleolar ribonuclease P complex"/>
    <property type="evidence" value="ECO:0007669"/>
    <property type="project" value="InterPro"/>
</dbReference>
<proteinExistence type="predicted"/>
<dbReference type="Pfam" id="PF08170">
    <property type="entry name" value="POPLD"/>
    <property type="match status" value="1"/>
</dbReference>
<feature type="domain" description="Pop1 N-terminal" evidence="5">
    <location>
        <begin position="23"/>
        <end position="93"/>
    </location>
</feature>
<evidence type="ECO:0000256" key="1">
    <source>
        <dbReference type="ARBA" id="ARBA00004123"/>
    </source>
</evidence>
<dbReference type="Proteomes" id="UP001057455">
    <property type="component" value="Unassembled WGS sequence"/>
</dbReference>
<feature type="region of interest" description="Disordered" evidence="4">
    <location>
        <begin position="416"/>
        <end position="453"/>
    </location>
</feature>
<evidence type="ECO:0000256" key="4">
    <source>
        <dbReference type="SAM" id="MobiDB-lite"/>
    </source>
</evidence>
<dbReference type="Pfam" id="PF06978">
    <property type="entry name" value="POP1_N"/>
    <property type="match status" value="2"/>
</dbReference>
<comment type="subcellular location">
    <subcellularLocation>
        <location evidence="1">Nucleus</location>
    </subcellularLocation>
</comment>
<dbReference type="AlphaFoldDB" id="A0A9W5WTY5"/>
<keyword evidence="3" id="KW-0539">Nucleus</keyword>
<organism evidence="7 8">
    <name type="scientific">Babesia ovis</name>
    <dbReference type="NCBI Taxonomy" id="5869"/>
    <lineage>
        <taxon>Eukaryota</taxon>
        <taxon>Sar</taxon>
        <taxon>Alveolata</taxon>
        <taxon>Apicomplexa</taxon>
        <taxon>Aconoidasida</taxon>
        <taxon>Piroplasmida</taxon>
        <taxon>Babesiidae</taxon>
        <taxon>Babesia</taxon>
    </lineage>
</organism>